<proteinExistence type="inferred from homology"/>
<reference evidence="7" key="1">
    <citation type="journal article" date="2019" name="Int. J. Syst. Evol. Microbiol.">
        <title>The Global Catalogue of Microorganisms (GCM) 10K type strain sequencing project: providing services to taxonomists for standard genome sequencing and annotation.</title>
        <authorList>
            <consortium name="The Broad Institute Genomics Platform"/>
            <consortium name="The Broad Institute Genome Sequencing Center for Infectious Disease"/>
            <person name="Wu L."/>
            <person name="Ma J."/>
        </authorList>
    </citation>
    <scope>NUCLEOTIDE SEQUENCE [LARGE SCALE GENOMIC DNA]</scope>
    <source>
        <strain evidence="7">JCM 17805</strain>
    </source>
</reference>
<evidence type="ECO:0000256" key="5">
    <source>
        <dbReference type="SAM" id="Coils"/>
    </source>
</evidence>
<keyword evidence="7" id="KW-1185">Reference proteome</keyword>
<gene>
    <name evidence="6" type="primary">rmuC</name>
    <name evidence="6" type="ORF">GCM10023116_02710</name>
</gene>
<sequence>MTMSFLVYTLLLVAVAAIVAVSAWKISAASTRQRCETESLREQQFLETERLQSVERQAWLETENRRQQETVSQLQQEQETARQRIQTLELELARSAERLTGMEALRMTLRDAELRQQQLQASESELKTALAARDKEREAADDKIRLLEQAEIRLNQQFENLANRIFEAKASRFTEQNKMALDGLLGPFKQQISDFRQQVNDAYITEAKERRSLRDEVLGLRELNQQMSQEALNLTRALKGDKKAQGNWGELVLDRVLEESGLREGHEYERQVSLKNTDGERLQPDVVVHLPDGKDVVIDSKVSLVDYSRYHEADDDVERSRALAAHVQCLRNHIRGLSAKSYQDLDGVRTLDYVLMFIPVEPAFYAAVEHQPSLFQEALEHNIMLVSPTNLLVALRTIENIWRYEHQNRNAEKIAEKASALYDKLRGFTDDMQKLGSQLDTVKKTYDGAMNKFSSGRGNLVRQAQQFVELGVKVKKQLPQDLLDRSVTEISTPVEEVELLEESNKSLG</sequence>
<evidence type="ECO:0000256" key="1">
    <source>
        <dbReference type="ARBA" id="ARBA00003416"/>
    </source>
</evidence>
<accession>A0ABP8UW71</accession>
<evidence type="ECO:0000256" key="3">
    <source>
        <dbReference type="ARBA" id="ARBA00023054"/>
    </source>
</evidence>
<evidence type="ECO:0000313" key="7">
    <source>
        <dbReference type="Proteomes" id="UP001500604"/>
    </source>
</evidence>
<evidence type="ECO:0000313" key="6">
    <source>
        <dbReference type="EMBL" id="GAA4648009.1"/>
    </source>
</evidence>
<feature type="coiled-coil region" evidence="5">
    <location>
        <begin position="57"/>
        <end position="164"/>
    </location>
</feature>
<dbReference type="Proteomes" id="UP001500604">
    <property type="component" value="Unassembled WGS sequence"/>
</dbReference>
<keyword evidence="3 5" id="KW-0175">Coiled coil</keyword>
<protein>
    <submittedName>
        <fullName evidence="6">DNA recombination protein RmuC</fullName>
    </submittedName>
</protein>
<evidence type="ECO:0000256" key="2">
    <source>
        <dbReference type="ARBA" id="ARBA00009840"/>
    </source>
</evidence>
<name>A0ABP8UW71_9GAMM</name>
<keyword evidence="4" id="KW-0233">DNA recombination</keyword>
<dbReference type="RefSeq" id="WP_345193091.1">
    <property type="nucleotide sequence ID" value="NZ_BAABFL010000016.1"/>
</dbReference>
<dbReference type="EMBL" id="BAABFL010000016">
    <property type="protein sequence ID" value="GAA4648009.1"/>
    <property type="molecule type" value="Genomic_DNA"/>
</dbReference>
<dbReference type="InterPro" id="IPR003798">
    <property type="entry name" value="DNA_recombination_RmuC"/>
</dbReference>
<dbReference type="Pfam" id="PF02646">
    <property type="entry name" value="RmuC"/>
    <property type="match status" value="1"/>
</dbReference>
<comment type="function">
    <text evidence="1">Involved in DNA recombination.</text>
</comment>
<comment type="caution">
    <text evidence="6">The sequence shown here is derived from an EMBL/GenBank/DDBJ whole genome shotgun (WGS) entry which is preliminary data.</text>
</comment>
<dbReference type="PANTHER" id="PTHR30563">
    <property type="entry name" value="DNA RECOMBINATION PROTEIN RMUC"/>
    <property type="match status" value="1"/>
</dbReference>
<dbReference type="PANTHER" id="PTHR30563:SF0">
    <property type="entry name" value="DNA RECOMBINATION PROTEIN RMUC"/>
    <property type="match status" value="1"/>
</dbReference>
<organism evidence="6 7">
    <name type="scientific">Kistimonas scapharcae</name>
    <dbReference type="NCBI Taxonomy" id="1036133"/>
    <lineage>
        <taxon>Bacteria</taxon>
        <taxon>Pseudomonadati</taxon>
        <taxon>Pseudomonadota</taxon>
        <taxon>Gammaproteobacteria</taxon>
        <taxon>Oceanospirillales</taxon>
        <taxon>Endozoicomonadaceae</taxon>
        <taxon>Kistimonas</taxon>
    </lineage>
</organism>
<comment type="similarity">
    <text evidence="2">Belongs to the RmuC family.</text>
</comment>
<evidence type="ECO:0000256" key="4">
    <source>
        <dbReference type="ARBA" id="ARBA00023172"/>
    </source>
</evidence>